<dbReference type="Proteomes" id="UP000029867">
    <property type="component" value="Unassembled WGS sequence"/>
</dbReference>
<reference evidence="4" key="1">
    <citation type="journal article" date="2014" name="Microb. Cell Fact.">
        <title>Exploiting Issatchenkia orientalis SD108 for succinic acid production.</title>
        <authorList>
            <person name="Xiao H."/>
            <person name="Shao Z."/>
            <person name="Jiang Y."/>
            <person name="Dole S."/>
            <person name="Zhao H."/>
        </authorList>
    </citation>
    <scope>NUCLEOTIDE SEQUENCE [LARGE SCALE GENOMIC DNA]</scope>
    <source>
        <strain evidence="4">SD108</strain>
    </source>
</reference>
<name>A0A099NRX1_PICKU</name>
<evidence type="ECO:0000313" key="3">
    <source>
        <dbReference type="EMBL" id="KGK35533.1"/>
    </source>
</evidence>
<comment type="caution">
    <text evidence="3">The sequence shown here is derived from an EMBL/GenBank/DDBJ whole genome shotgun (WGS) entry which is preliminary data.</text>
</comment>
<evidence type="ECO:0000313" key="4">
    <source>
        <dbReference type="Proteomes" id="UP000029867"/>
    </source>
</evidence>
<reference evidence="3" key="2">
    <citation type="submission" date="2014-08" db="EMBL/GenBank/DDBJ databases">
        <title>Exploiting Issatchenkia orientalis SD108 for Succinic Acid Production.</title>
        <authorList>
            <person name="Xiao H."/>
            <person name="Shao Z."/>
            <person name="Jiang Y."/>
            <person name="Dole S."/>
            <person name="Zhao H."/>
        </authorList>
    </citation>
    <scope>NUCLEOTIDE SEQUENCE [LARGE SCALE GENOMIC DNA]</scope>
    <source>
        <strain evidence="3">SD108</strain>
    </source>
</reference>
<organism evidence="3 4">
    <name type="scientific">Pichia kudriavzevii</name>
    <name type="common">Yeast</name>
    <name type="synonym">Issatchenkia orientalis</name>
    <dbReference type="NCBI Taxonomy" id="4909"/>
    <lineage>
        <taxon>Eukaryota</taxon>
        <taxon>Fungi</taxon>
        <taxon>Dikarya</taxon>
        <taxon>Ascomycota</taxon>
        <taxon>Saccharomycotina</taxon>
        <taxon>Pichiomycetes</taxon>
        <taxon>Pichiales</taxon>
        <taxon>Pichiaceae</taxon>
        <taxon>Pichia</taxon>
    </lineage>
</organism>
<sequence length="25" mass="2649">MDIKVDNETFNGSDDGANRMAGHGP</sequence>
<proteinExistence type="predicted"/>
<evidence type="ECO:0000256" key="1">
    <source>
        <dbReference type="SAM" id="MobiDB-lite"/>
    </source>
</evidence>
<evidence type="ECO:0000313" key="2">
    <source>
        <dbReference type="EMBL" id="KGK35531.1"/>
    </source>
</evidence>
<dbReference type="EMBL" id="JQFK01000554">
    <property type="protein sequence ID" value="KGK35533.1"/>
    <property type="molecule type" value="Genomic_DNA"/>
</dbReference>
<protein>
    <submittedName>
        <fullName evidence="3">Uncharacterized protein</fullName>
    </submittedName>
</protein>
<dbReference type="AlphaFoldDB" id="A0A099NRX1"/>
<dbReference type="EMBL" id="JQFK01000556">
    <property type="protein sequence ID" value="KGK35531.1"/>
    <property type="molecule type" value="Genomic_DNA"/>
</dbReference>
<feature type="region of interest" description="Disordered" evidence="1">
    <location>
        <begin position="1"/>
        <end position="25"/>
    </location>
</feature>
<dbReference type="HOGENOM" id="CLU_3419430_0_0_1"/>
<accession>A0A099NRX1</accession>
<gene>
    <name evidence="3" type="ORF">JL09_g5317</name>
    <name evidence="2" type="ORF">JL09_g5319</name>
</gene>